<dbReference type="SUPFAM" id="SSF54197">
    <property type="entry name" value="HIT-like"/>
    <property type="match status" value="1"/>
</dbReference>
<feature type="domain" description="DUF4922" evidence="1">
    <location>
        <begin position="15"/>
        <end position="160"/>
    </location>
</feature>
<keyword evidence="4" id="KW-1185">Reference proteome</keyword>
<dbReference type="InterPro" id="IPR036265">
    <property type="entry name" value="HIT-like_sf"/>
</dbReference>
<dbReference type="InterPro" id="IPR046320">
    <property type="entry name" value="DUF4922"/>
</dbReference>
<feature type="domain" description="GDPGP1-like C-terminal" evidence="2">
    <location>
        <begin position="238"/>
        <end position="320"/>
    </location>
</feature>
<dbReference type="AlphaFoldDB" id="A0A1T5D9Q2"/>
<dbReference type="Pfam" id="PF26216">
    <property type="entry name" value="GDPGP1_C"/>
    <property type="match status" value="1"/>
</dbReference>
<dbReference type="Pfam" id="PF16269">
    <property type="entry name" value="DUF4922"/>
    <property type="match status" value="1"/>
</dbReference>
<dbReference type="InterPro" id="IPR058865">
    <property type="entry name" value="GDPGP1_C"/>
</dbReference>
<reference evidence="4" key="1">
    <citation type="submission" date="2017-02" db="EMBL/GenBank/DDBJ databases">
        <authorList>
            <person name="Varghese N."/>
            <person name="Submissions S."/>
        </authorList>
    </citation>
    <scope>NUCLEOTIDE SEQUENCE [LARGE SCALE GENOMIC DNA]</scope>
    <source>
        <strain evidence="4">DSM 24967</strain>
    </source>
</reference>
<protein>
    <submittedName>
        <fullName evidence="3">ATP adenylyltransferase (5',5'''-P-1,P-4-tetraphosphate phosphorylase II)</fullName>
    </submittedName>
</protein>
<dbReference type="GO" id="GO:0016779">
    <property type="term" value="F:nucleotidyltransferase activity"/>
    <property type="evidence" value="ECO:0007669"/>
    <property type="project" value="UniProtKB-KW"/>
</dbReference>
<evidence type="ECO:0000313" key="4">
    <source>
        <dbReference type="Proteomes" id="UP000190852"/>
    </source>
</evidence>
<proteinExistence type="predicted"/>
<evidence type="ECO:0000259" key="2">
    <source>
        <dbReference type="Pfam" id="PF26216"/>
    </source>
</evidence>
<evidence type="ECO:0000259" key="1">
    <source>
        <dbReference type="Pfam" id="PF16269"/>
    </source>
</evidence>
<keyword evidence="3" id="KW-0808">Transferase</keyword>
<dbReference type="Proteomes" id="UP000190852">
    <property type="component" value="Unassembled WGS sequence"/>
</dbReference>
<gene>
    <name evidence="3" type="ORF">SAMN05660349_02334</name>
</gene>
<organism evidence="3 4">
    <name type="scientific">Parabacteroides chartae</name>
    <dbReference type="NCBI Taxonomy" id="1037355"/>
    <lineage>
        <taxon>Bacteria</taxon>
        <taxon>Pseudomonadati</taxon>
        <taxon>Bacteroidota</taxon>
        <taxon>Bacteroidia</taxon>
        <taxon>Bacteroidales</taxon>
        <taxon>Tannerellaceae</taxon>
        <taxon>Parabacteroides</taxon>
    </lineage>
</organism>
<keyword evidence="3" id="KW-0548">Nucleotidyltransferase</keyword>
<sequence>MKPNFTISSAQANELLCKQFATWPFFATNYQTLDKVKEICYSFDDFSIKVQFNPARTIMLRPEHNAGISYANGCPLCVNNLPILQERLVFGRDYIVLCNPNPIFPNHFTITSRVHSPQRILSRFGDMLELSIRLERFILYYSGPSCGTSIPGHAHFQAGTKGVLPFMNEVDTLLHKHGKSIITEPTATLFALSDTAKRNCFILKARTLTAARKLFGLIYQALPESDGEPEPMMNIISSYEDGTWTVVVFPRRPYLSGEENSAKVKLSINPGAVHAGGLIITKNEADFDKITPALLSEMYSQLFLSDDLFADVCRLIQHLSSK</sequence>
<name>A0A1T5D9Q2_9BACT</name>
<accession>A0A1T5D9Q2</accession>
<dbReference type="RefSeq" id="WP_079683797.1">
    <property type="nucleotide sequence ID" value="NZ_FUYQ01000017.1"/>
</dbReference>
<evidence type="ECO:0000313" key="3">
    <source>
        <dbReference type="EMBL" id="SKB68336.1"/>
    </source>
</evidence>
<dbReference type="EMBL" id="FUYQ01000017">
    <property type="protein sequence ID" value="SKB68336.1"/>
    <property type="molecule type" value="Genomic_DNA"/>
</dbReference>